<comment type="similarity">
    <text evidence="3">Belongs to the bacterial microcompartments protein family.</text>
</comment>
<keyword evidence="2" id="KW-1283">Bacterial microcompartment</keyword>
<dbReference type="Gene3D" id="3.30.70.1710">
    <property type="match status" value="1"/>
</dbReference>
<accession>A0A2U1K653</accession>
<keyword evidence="6" id="KW-1185">Reference proteome</keyword>
<evidence type="ECO:0000313" key="5">
    <source>
        <dbReference type="EMBL" id="PWA13021.1"/>
    </source>
</evidence>
<dbReference type="SMART" id="SM00877">
    <property type="entry name" value="BMC"/>
    <property type="match status" value="1"/>
</dbReference>
<dbReference type="PANTHER" id="PTHR33941">
    <property type="entry name" value="PROPANEDIOL UTILIZATION PROTEIN PDUA"/>
    <property type="match status" value="1"/>
</dbReference>
<dbReference type="InterPro" id="IPR044872">
    <property type="entry name" value="CcmK/CsoS1_BMC"/>
</dbReference>
<proteinExistence type="inferred from homology"/>
<comment type="caution">
    <text evidence="5">The sequence shown here is derived from an EMBL/GenBank/DDBJ whole genome shotgun (WGS) entry which is preliminary data.</text>
</comment>
<feature type="domain" description="BMC" evidence="4">
    <location>
        <begin position="4"/>
        <end position="87"/>
    </location>
</feature>
<evidence type="ECO:0000259" key="4">
    <source>
        <dbReference type="PROSITE" id="PS51930"/>
    </source>
</evidence>
<evidence type="ECO:0000313" key="6">
    <source>
        <dbReference type="Proteomes" id="UP000245998"/>
    </source>
</evidence>
<dbReference type="CDD" id="cd07045">
    <property type="entry name" value="BMC_CcmK_like"/>
    <property type="match status" value="1"/>
</dbReference>
<dbReference type="AlphaFoldDB" id="A0A2U1K653"/>
<dbReference type="GO" id="GO:0031469">
    <property type="term" value="C:bacterial microcompartment"/>
    <property type="evidence" value="ECO:0007669"/>
    <property type="project" value="UniProtKB-SubCell"/>
</dbReference>
<sequence length="87" mass="9103">MAKAVGMIETLGPAASIAVADAMLKSADVMLVKQEEVSQALYTILVEGELSAVQAAVETGKRIAEKLGALIAFQVIANPDEGTRKLF</sequence>
<dbReference type="Pfam" id="PF00936">
    <property type="entry name" value="BMC"/>
    <property type="match status" value="1"/>
</dbReference>
<evidence type="ECO:0000256" key="3">
    <source>
        <dbReference type="PROSITE-ProRule" id="PRU01278"/>
    </source>
</evidence>
<dbReference type="EMBL" id="QCZG01000003">
    <property type="protein sequence ID" value="PWA13021.1"/>
    <property type="molecule type" value="Genomic_DNA"/>
</dbReference>
<gene>
    <name evidence="5" type="ORF">DCC39_02500</name>
</gene>
<dbReference type="Proteomes" id="UP000245998">
    <property type="component" value="Unassembled WGS sequence"/>
</dbReference>
<dbReference type="InterPro" id="IPR050575">
    <property type="entry name" value="BMC_shell"/>
</dbReference>
<dbReference type="InterPro" id="IPR037233">
    <property type="entry name" value="CcmK-like_sf"/>
</dbReference>
<evidence type="ECO:0000256" key="2">
    <source>
        <dbReference type="ARBA" id="ARBA00024446"/>
    </source>
</evidence>
<dbReference type="PANTHER" id="PTHR33941:SF11">
    <property type="entry name" value="BACTERIAL MICROCOMPARTMENT SHELL PROTEIN PDUJ"/>
    <property type="match status" value="1"/>
</dbReference>
<dbReference type="OrthoDB" id="9812608at2"/>
<dbReference type="InterPro" id="IPR000249">
    <property type="entry name" value="BMC_dom"/>
</dbReference>
<evidence type="ECO:0000256" key="1">
    <source>
        <dbReference type="ARBA" id="ARBA00024322"/>
    </source>
</evidence>
<dbReference type="PROSITE" id="PS51930">
    <property type="entry name" value="BMC_2"/>
    <property type="match status" value="1"/>
</dbReference>
<dbReference type="RefSeq" id="WP_116553307.1">
    <property type="nucleotide sequence ID" value="NZ_QCZG01000003.1"/>
</dbReference>
<dbReference type="SUPFAM" id="SSF143414">
    <property type="entry name" value="CcmK-like"/>
    <property type="match status" value="1"/>
</dbReference>
<organism evidence="5 6">
    <name type="scientific">Pueribacillus theae</name>
    <dbReference type="NCBI Taxonomy" id="2171751"/>
    <lineage>
        <taxon>Bacteria</taxon>
        <taxon>Bacillati</taxon>
        <taxon>Bacillota</taxon>
        <taxon>Bacilli</taxon>
        <taxon>Bacillales</taxon>
        <taxon>Bacillaceae</taxon>
        <taxon>Pueribacillus</taxon>
    </lineage>
</organism>
<reference evidence="5 6" key="1">
    <citation type="submission" date="2018-04" db="EMBL/GenBank/DDBJ databases">
        <title>Camelliibacillus theae gen. nov., sp. nov., isolated from Pu'er tea.</title>
        <authorList>
            <person name="Niu L."/>
        </authorList>
    </citation>
    <scope>NUCLEOTIDE SEQUENCE [LARGE SCALE GENOMIC DNA]</scope>
    <source>
        <strain evidence="5 6">T8</strain>
    </source>
</reference>
<comment type="subcellular location">
    <subcellularLocation>
        <location evidence="1">Bacterial microcompartment</location>
    </subcellularLocation>
</comment>
<name>A0A2U1K653_9BACI</name>
<protein>
    <submittedName>
        <fullName evidence="5">Carboxysome shell protein</fullName>
    </submittedName>
</protein>